<organism evidence="6 7">
    <name type="scientific">Paraburkholderia aromaticivorans</name>
    <dbReference type="NCBI Taxonomy" id="2026199"/>
    <lineage>
        <taxon>Bacteria</taxon>
        <taxon>Pseudomonadati</taxon>
        <taxon>Pseudomonadota</taxon>
        <taxon>Betaproteobacteria</taxon>
        <taxon>Burkholderiales</taxon>
        <taxon>Burkholderiaceae</taxon>
        <taxon>Paraburkholderia</taxon>
    </lineage>
</organism>
<evidence type="ECO:0000256" key="1">
    <source>
        <dbReference type="ARBA" id="ARBA00009437"/>
    </source>
</evidence>
<evidence type="ECO:0000313" key="6">
    <source>
        <dbReference type="EMBL" id="ASW03193.1"/>
    </source>
</evidence>
<dbReference type="GO" id="GO:0043565">
    <property type="term" value="F:sequence-specific DNA binding"/>
    <property type="evidence" value="ECO:0007669"/>
    <property type="project" value="TreeGrafter"/>
</dbReference>
<dbReference type="InterPro" id="IPR036388">
    <property type="entry name" value="WH-like_DNA-bd_sf"/>
</dbReference>
<evidence type="ECO:0000313" key="7">
    <source>
        <dbReference type="Proteomes" id="UP000215158"/>
    </source>
</evidence>
<evidence type="ECO:0000256" key="2">
    <source>
        <dbReference type="ARBA" id="ARBA00023015"/>
    </source>
</evidence>
<evidence type="ECO:0000256" key="4">
    <source>
        <dbReference type="ARBA" id="ARBA00023163"/>
    </source>
</evidence>
<geneLocation type="plasmid" evidence="6 7">
    <name>pBN1</name>
</geneLocation>
<evidence type="ECO:0000259" key="5">
    <source>
        <dbReference type="PROSITE" id="PS50931"/>
    </source>
</evidence>
<dbReference type="InterPro" id="IPR058163">
    <property type="entry name" value="LysR-type_TF_proteobact-type"/>
</dbReference>
<dbReference type="EMBL" id="CP022991">
    <property type="protein sequence ID" value="ASW03193.1"/>
    <property type="molecule type" value="Genomic_DNA"/>
</dbReference>
<keyword evidence="7" id="KW-1185">Reference proteome</keyword>
<keyword evidence="2" id="KW-0805">Transcription regulation</keyword>
<gene>
    <name evidence="6" type="ORF">CJU94_33820</name>
</gene>
<protein>
    <submittedName>
        <fullName evidence="6">LysR family transcriptional regulator</fullName>
    </submittedName>
</protein>
<dbReference type="InterPro" id="IPR036390">
    <property type="entry name" value="WH_DNA-bd_sf"/>
</dbReference>
<name>A0A248VWB9_9BURK</name>
<dbReference type="KEGG" id="parb:CJU94_33820"/>
<dbReference type="PROSITE" id="PS50931">
    <property type="entry name" value="HTH_LYSR"/>
    <property type="match status" value="1"/>
</dbReference>
<reference evidence="6 7" key="1">
    <citation type="submission" date="2017-08" db="EMBL/GenBank/DDBJ databases">
        <title>Identification and genetic characteristics of simultaneous BTEX- and naphthalene-degrading Paraburkholderia sp. BN5 isolated from petroleum-contaminated soil.</title>
        <authorList>
            <person name="Lee Y."/>
            <person name="Jeon C.O."/>
        </authorList>
    </citation>
    <scope>NUCLEOTIDE SEQUENCE [LARGE SCALE GENOMIC DNA]</scope>
    <source>
        <strain evidence="6 7">BN5</strain>
        <plasmid evidence="6 7">pBN1</plasmid>
    </source>
</reference>
<dbReference type="PANTHER" id="PTHR30537">
    <property type="entry name" value="HTH-TYPE TRANSCRIPTIONAL REGULATOR"/>
    <property type="match status" value="1"/>
</dbReference>
<dbReference type="GO" id="GO:0003700">
    <property type="term" value="F:DNA-binding transcription factor activity"/>
    <property type="evidence" value="ECO:0007669"/>
    <property type="project" value="InterPro"/>
</dbReference>
<keyword evidence="6" id="KW-0614">Plasmid</keyword>
<keyword evidence="4" id="KW-0804">Transcription</keyword>
<keyword evidence="3" id="KW-0238">DNA-binding</keyword>
<dbReference type="SUPFAM" id="SSF53850">
    <property type="entry name" value="Periplasmic binding protein-like II"/>
    <property type="match status" value="1"/>
</dbReference>
<dbReference type="Pfam" id="PF03466">
    <property type="entry name" value="LysR_substrate"/>
    <property type="match status" value="1"/>
</dbReference>
<dbReference type="InterPro" id="IPR000847">
    <property type="entry name" value="LysR_HTH_N"/>
</dbReference>
<dbReference type="AlphaFoldDB" id="A0A248VWB9"/>
<evidence type="ECO:0000256" key="3">
    <source>
        <dbReference type="ARBA" id="ARBA00023125"/>
    </source>
</evidence>
<dbReference type="OrthoDB" id="9786526at2"/>
<sequence length="294" mass="32090">MDRLDCMRVFHMVSDLNSFAEAARQLRITPVAASRAVSALEQEIGVTLLRRTTRSVRLTDQGSDYLERTRHALSELEDAAEAVRGGNSGPHGLLVVTAPVLFGRMHVMPIVANLLREYQDLSVRLILVDRVVRLAEEGVDIGVRIGQLPDSSLRAVPLASVQRVLVASPDYLARRGAPACEADLSTHHLIAFETASLNEEWRRAGSRSQIEPRFLTNSVDATIEAAMGGLGIARLFSYHVARELADGRLVKVLTNADEKVLPVSLVYQGGRQQSQSVRAFISAAQAALPDRPAL</sequence>
<dbReference type="Pfam" id="PF00126">
    <property type="entry name" value="HTH_1"/>
    <property type="match status" value="1"/>
</dbReference>
<dbReference type="Proteomes" id="UP000215158">
    <property type="component" value="Plasmid pBN1"/>
</dbReference>
<proteinExistence type="inferred from homology"/>
<dbReference type="Gene3D" id="3.40.190.290">
    <property type="match status" value="1"/>
</dbReference>
<dbReference type="SUPFAM" id="SSF46785">
    <property type="entry name" value="Winged helix' DNA-binding domain"/>
    <property type="match status" value="1"/>
</dbReference>
<accession>A0A248VWB9</accession>
<dbReference type="FunFam" id="1.10.10.10:FF:000001">
    <property type="entry name" value="LysR family transcriptional regulator"/>
    <property type="match status" value="1"/>
</dbReference>
<dbReference type="CDD" id="cd08471">
    <property type="entry name" value="PBP2_CrgA_like_2"/>
    <property type="match status" value="1"/>
</dbReference>
<dbReference type="RefSeq" id="WP_095423024.1">
    <property type="nucleotide sequence ID" value="NZ_CP022991.1"/>
</dbReference>
<dbReference type="GO" id="GO:0006351">
    <property type="term" value="P:DNA-templated transcription"/>
    <property type="evidence" value="ECO:0007669"/>
    <property type="project" value="TreeGrafter"/>
</dbReference>
<comment type="similarity">
    <text evidence="1">Belongs to the LysR transcriptional regulatory family.</text>
</comment>
<dbReference type="InterPro" id="IPR005119">
    <property type="entry name" value="LysR_subst-bd"/>
</dbReference>
<dbReference type="PANTHER" id="PTHR30537:SF5">
    <property type="entry name" value="HTH-TYPE TRANSCRIPTIONAL ACTIVATOR TTDR-RELATED"/>
    <property type="match status" value="1"/>
</dbReference>
<dbReference type="Gene3D" id="1.10.10.10">
    <property type="entry name" value="Winged helix-like DNA-binding domain superfamily/Winged helix DNA-binding domain"/>
    <property type="match status" value="1"/>
</dbReference>
<feature type="domain" description="HTH lysR-type" evidence="5">
    <location>
        <begin position="1"/>
        <end position="59"/>
    </location>
</feature>